<dbReference type="EMBL" id="CP086716">
    <property type="protein sequence ID" value="WOO80252.1"/>
    <property type="molecule type" value="Genomic_DNA"/>
</dbReference>
<comment type="similarity">
    <text evidence="1 2">Belongs to the GST superfamily.</text>
</comment>
<dbReference type="PROSITE" id="PS50404">
    <property type="entry name" value="GST_NTER"/>
    <property type="match status" value="1"/>
</dbReference>
<gene>
    <name evidence="5" type="primary">yfcG_0</name>
    <name evidence="5" type="ORF">LOC62_03G003763</name>
</gene>
<keyword evidence="6" id="KW-1185">Reference proteome</keyword>
<organism evidence="5 6">
    <name type="scientific">Vanrija pseudolonga</name>
    <dbReference type="NCBI Taxonomy" id="143232"/>
    <lineage>
        <taxon>Eukaryota</taxon>
        <taxon>Fungi</taxon>
        <taxon>Dikarya</taxon>
        <taxon>Basidiomycota</taxon>
        <taxon>Agaricomycotina</taxon>
        <taxon>Tremellomycetes</taxon>
        <taxon>Trichosporonales</taxon>
        <taxon>Trichosporonaceae</taxon>
        <taxon>Vanrija</taxon>
    </lineage>
</organism>
<name>A0AAF0Y6I2_9TREE</name>
<dbReference type="RefSeq" id="XP_062626284.1">
    <property type="nucleotide sequence ID" value="XM_062770300.1"/>
</dbReference>
<dbReference type="Pfam" id="PF02798">
    <property type="entry name" value="GST_N"/>
    <property type="match status" value="1"/>
</dbReference>
<evidence type="ECO:0000259" key="3">
    <source>
        <dbReference type="PROSITE" id="PS50404"/>
    </source>
</evidence>
<dbReference type="InterPro" id="IPR004045">
    <property type="entry name" value="Glutathione_S-Trfase_N"/>
</dbReference>
<dbReference type="InterPro" id="IPR036282">
    <property type="entry name" value="Glutathione-S-Trfase_C_sf"/>
</dbReference>
<dbReference type="Proteomes" id="UP000827549">
    <property type="component" value="Chromosome 3"/>
</dbReference>
<dbReference type="AlphaFoldDB" id="A0AAF0Y6I2"/>
<evidence type="ECO:0000256" key="2">
    <source>
        <dbReference type="RuleBase" id="RU003494"/>
    </source>
</evidence>
<dbReference type="PANTHER" id="PTHR44051">
    <property type="entry name" value="GLUTATHIONE S-TRANSFERASE-RELATED"/>
    <property type="match status" value="1"/>
</dbReference>
<dbReference type="Gene3D" id="3.40.30.10">
    <property type="entry name" value="Glutaredoxin"/>
    <property type="match status" value="1"/>
</dbReference>
<evidence type="ECO:0000259" key="4">
    <source>
        <dbReference type="PROSITE" id="PS50405"/>
    </source>
</evidence>
<dbReference type="SFLD" id="SFLDG00358">
    <property type="entry name" value="Main_(cytGST)"/>
    <property type="match status" value="1"/>
</dbReference>
<feature type="domain" description="GST C-terminal" evidence="4">
    <location>
        <begin position="147"/>
        <end position="281"/>
    </location>
</feature>
<dbReference type="GeneID" id="87807004"/>
<evidence type="ECO:0000313" key="5">
    <source>
        <dbReference type="EMBL" id="WOO80252.1"/>
    </source>
</evidence>
<proteinExistence type="inferred from homology"/>
<protein>
    <submittedName>
        <fullName evidence="5">Disulfide-bond oxidoreductase YfcG</fullName>
    </submittedName>
</protein>
<reference evidence="5" key="1">
    <citation type="submission" date="2023-10" db="EMBL/GenBank/DDBJ databases">
        <authorList>
            <person name="Noh H."/>
        </authorList>
    </citation>
    <scope>NUCLEOTIDE SEQUENCE</scope>
    <source>
        <strain evidence="5">DUCC4014</strain>
    </source>
</reference>
<dbReference type="Gene3D" id="1.20.1050.10">
    <property type="match status" value="1"/>
</dbReference>
<evidence type="ECO:0000313" key="6">
    <source>
        <dbReference type="Proteomes" id="UP000827549"/>
    </source>
</evidence>
<dbReference type="PANTHER" id="PTHR44051:SF8">
    <property type="entry name" value="GLUTATHIONE S-TRANSFERASE GSTA"/>
    <property type="match status" value="1"/>
</dbReference>
<dbReference type="SUPFAM" id="SSF52833">
    <property type="entry name" value="Thioredoxin-like"/>
    <property type="match status" value="1"/>
</dbReference>
<accession>A0AAF0Y6I2</accession>
<dbReference type="InterPro" id="IPR040079">
    <property type="entry name" value="Glutathione_S-Trfase"/>
</dbReference>
<feature type="domain" description="GST N-terminal" evidence="3">
    <location>
        <begin position="47"/>
        <end position="141"/>
    </location>
</feature>
<dbReference type="CDD" id="cd03048">
    <property type="entry name" value="GST_N_Ure2p_like"/>
    <property type="match status" value="1"/>
</dbReference>
<evidence type="ECO:0000256" key="1">
    <source>
        <dbReference type="ARBA" id="ARBA00007409"/>
    </source>
</evidence>
<dbReference type="SFLD" id="SFLDG01151">
    <property type="entry name" value="Main.2:_Nu-like"/>
    <property type="match status" value="1"/>
</dbReference>
<sequence>MPSSPITRLQTIQRVIMAVPLGTVDIPPPPPPALGPSQAGTVAGQGAPKIHLYTGATPNGYKVSIHLEELRAAYPELAKGALSYDVSAIDISTNAQKHPSFLKINPNGRIPAIVDDNADGHNVFETASILLWLSENYDPEHKFSFADAKLRSKALSWIFFAHGGVGPMQGQAHVFFRYAPIKIPFGIKRYIQEVERLYSVLEDGLNAGAGEWLVGDKFSIADINVYPWVRSHFWAGVDIRKFPKLDAWVSRIAARPAVQKGLEVPKSSRGAVTQEEKEQAYASAAEWIAKADAELAALKK</sequence>
<dbReference type="InterPro" id="IPR004046">
    <property type="entry name" value="GST_C"/>
</dbReference>
<dbReference type="InterPro" id="IPR010987">
    <property type="entry name" value="Glutathione-S-Trfase_C-like"/>
</dbReference>
<dbReference type="SFLD" id="SFLDS00019">
    <property type="entry name" value="Glutathione_Transferase_(cytos"/>
    <property type="match status" value="1"/>
</dbReference>
<dbReference type="PROSITE" id="PS50405">
    <property type="entry name" value="GST_CTER"/>
    <property type="match status" value="1"/>
</dbReference>
<dbReference type="SUPFAM" id="SSF47616">
    <property type="entry name" value="GST C-terminal domain-like"/>
    <property type="match status" value="1"/>
</dbReference>
<dbReference type="InterPro" id="IPR036249">
    <property type="entry name" value="Thioredoxin-like_sf"/>
</dbReference>
<dbReference type="Pfam" id="PF00043">
    <property type="entry name" value="GST_C"/>
    <property type="match status" value="1"/>
</dbReference>